<dbReference type="GO" id="GO:0003723">
    <property type="term" value="F:RNA binding"/>
    <property type="evidence" value="ECO:0007669"/>
    <property type="project" value="TreeGrafter"/>
</dbReference>
<dbReference type="GO" id="GO:0003724">
    <property type="term" value="F:RNA helicase activity"/>
    <property type="evidence" value="ECO:0007669"/>
    <property type="project" value="TreeGrafter"/>
</dbReference>
<reference evidence="8 9" key="1">
    <citation type="submission" date="2018-11" db="EMBL/GenBank/DDBJ databases">
        <authorList>
            <consortium name="Pathogen Informatics"/>
        </authorList>
    </citation>
    <scope>NUCLEOTIDE SEQUENCE [LARGE SCALE GENOMIC DNA]</scope>
    <source>
        <strain evidence="8 9">Zambia</strain>
    </source>
</reference>
<dbReference type="FunFam" id="1.10.150.20:FF:000013">
    <property type="entry name" value="U5 small nuclear ribonucleoprotein kDa helicase"/>
    <property type="match status" value="1"/>
</dbReference>
<keyword evidence="4" id="KW-0256">Endoplasmic reticulum</keyword>
<dbReference type="STRING" id="48269.A0A183M0U2"/>
<dbReference type="Pfam" id="PF02889">
    <property type="entry name" value="Sec63"/>
    <property type="match status" value="1"/>
</dbReference>
<gene>
    <name evidence="8" type="ORF">SMRZ_LOCUS9667</name>
</gene>
<evidence type="ECO:0000256" key="5">
    <source>
        <dbReference type="ARBA" id="ARBA00022989"/>
    </source>
</evidence>
<dbReference type="FunFam" id="1.10.3380.10:FF:000002">
    <property type="entry name" value="Activating signal cointegrator 1 complex subunit 3"/>
    <property type="match status" value="1"/>
</dbReference>
<evidence type="ECO:0000256" key="4">
    <source>
        <dbReference type="ARBA" id="ARBA00022824"/>
    </source>
</evidence>
<evidence type="ECO:0000313" key="9">
    <source>
        <dbReference type="Proteomes" id="UP000277204"/>
    </source>
</evidence>
<evidence type="ECO:0000256" key="1">
    <source>
        <dbReference type="ARBA" id="ARBA00004141"/>
    </source>
</evidence>
<organism evidence="8 9">
    <name type="scientific">Schistosoma margrebowiei</name>
    <dbReference type="NCBI Taxonomy" id="48269"/>
    <lineage>
        <taxon>Eukaryota</taxon>
        <taxon>Metazoa</taxon>
        <taxon>Spiralia</taxon>
        <taxon>Lophotrochozoa</taxon>
        <taxon>Platyhelminthes</taxon>
        <taxon>Trematoda</taxon>
        <taxon>Digenea</taxon>
        <taxon>Strigeidida</taxon>
        <taxon>Schistosomatoidea</taxon>
        <taxon>Schistosomatidae</taxon>
        <taxon>Schistosoma</taxon>
    </lineage>
</organism>
<dbReference type="SUPFAM" id="SSF158702">
    <property type="entry name" value="Sec63 N-terminal domain-like"/>
    <property type="match status" value="1"/>
</dbReference>
<keyword evidence="3" id="KW-0812">Transmembrane</keyword>
<dbReference type="SMART" id="SM00973">
    <property type="entry name" value="Sec63"/>
    <property type="match status" value="1"/>
</dbReference>
<dbReference type="Proteomes" id="UP000277204">
    <property type="component" value="Unassembled WGS sequence"/>
</dbReference>
<dbReference type="GO" id="GO:0016020">
    <property type="term" value="C:membrane"/>
    <property type="evidence" value="ECO:0007669"/>
    <property type="project" value="UniProtKB-SubCell"/>
</dbReference>
<dbReference type="InterPro" id="IPR035892">
    <property type="entry name" value="C2_domain_sf"/>
</dbReference>
<dbReference type="GO" id="GO:0005783">
    <property type="term" value="C:endoplasmic reticulum"/>
    <property type="evidence" value="ECO:0007669"/>
    <property type="project" value="UniProtKB-SubCell"/>
</dbReference>
<dbReference type="GO" id="GO:0005681">
    <property type="term" value="C:spliceosomal complex"/>
    <property type="evidence" value="ECO:0007669"/>
    <property type="project" value="TreeGrafter"/>
</dbReference>
<keyword evidence="9" id="KW-1185">Reference proteome</keyword>
<evidence type="ECO:0000313" key="8">
    <source>
        <dbReference type="EMBL" id="VDO87266.1"/>
    </source>
</evidence>
<dbReference type="InterPro" id="IPR014756">
    <property type="entry name" value="Ig_E-set"/>
</dbReference>
<evidence type="ECO:0000256" key="2">
    <source>
        <dbReference type="ARBA" id="ARBA00004240"/>
    </source>
</evidence>
<keyword evidence="6" id="KW-0472">Membrane</keyword>
<comment type="subcellular location">
    <subcellularLocation>
        <location evidence="2">Endoplasmic reticulum</location>
    </subcellularLocation>
    <subcellularLocation>
        <location evidence="1">Membrane</location>
        <topology evidence="1">Multi-pass membrane protein</topology>
    </subcellularLocation>
</comment>
<dbReference type="Gene3D" id="1.10.150.20">
    <property type="entry name" value="5' to 3' exonuclease, C-terminal subdomain"/>
    <property type="match status" value="1"/>
</dbReference>
<dbReference type="Gene3D" id="2.60.40.150">
    <property type="entry name" value="C2 domain"/>
    <property type="match status" value="1"/>
</dbReference>
<evidence type="ECO:0000256" key="3">
    <source>
        <dbReference type="ARBA" id="ARBA00022692"/>
    </source>
</evidence>
<name>A0A183M0U2_9TREM</name>
<dbReference type="AlphaFoldDB" id="A0A183M0U2"/>
<keyword evidence="5" id="KW-1133">Transmembrane helix</keyword>
<dbReference type="GO" id="GO:0000388">
    <property type="term" value="P:spliceosome conformational change to release U4 (or U4atac) and U1 (or U11)"/>
    <property type="evidence" value="ECO:0007669"/>
    <property type="project" value="TreeGrafter"/>
</dbReference>
<protein>
    <submittedName>
        <fullName evidence="8">Uncharacterized protein</fullName>
    </submittedName>
</protein>
<dbReference type="InterPro" id="IPR004179">
    <property type="entry name" value="Sec63-dom"/>
</dbReference>
<sequence length="291" mass="32970">MKIRGLLDVISNAAEFDILLPVRHHEDILLRQLSVKVPQKLAPKAKFSSPHVKANLLLQAHLSRLQLPNEMQTDTDRLLSCTIRLIQACVDVLSSNSWLGPALAAMELSQMCTQAVWHKDSYLRQIPHFTAERINQCKENKVETVFDLIELEDEERNQLLDGLTQVQMADVARFYIISHCLGETLTVQVSLEREEDNVGPVIAPFFSQPREEGWWLVVGEVKTNSLVAIKRLFVSQSMKVRLDLSAPNHSGRHEFTLFFMSDAYMGCDQEYKFQIEVREGGGGTGGRSHND</sequence>
<dbReference type="Gene3D" id="1.10.3380.10">
    <property type="entry name" value="Sec63 N-terminal domain-like domain"/>
    <property type="match status" value="1"/>
</dbReference>
<dbReference type="EMBL" id="UZAI01004654">
    <property type="protein sequence ID" value="VDO87266.1"/>
    <property type="molecule type" value="Genomic_DNA"/>
</dbReference>
<evidence type="ECO:0000256" key="7">
    <source>
        <dbReference type="ARBA" id="ARBA00023186"/>
    </source>
</evidence>
<accession>A0A183M0U2</accession>
<dbReference type="SUPFAM" id="SSF81296">
    <property type="entry name" value="E set domains"/>
    <property type="match status" value="1"/>
</dbReference>
<proteinExistence type="predicted"/>
<keyword evidence="7" id="KW-0143">Chaperone</keyword>
<dbReference type="PANTHER" id="PTHR24075">
    <property type="entry name" value="SEC63 DOMAIN-CONTAINING"/>
    <property type="match status" value="1"/>
</dbReference>
<dbReference type="PANTHER" id="PTHR24075:SF5">
    <property type="entry name" value="U5 SMALL NUCLEAR RIBONUCLEOPROTEIN 200 KDA HELICASE"/>
    <property type="match status" value="1"/>
</dbReference>
<evidence type="ECO:0000256" key="6">
    <source>
        <dbReference type="ARBA" id="ARBA00023136"/>
    </source>
</evidence>